<reference evidence="1 2" key="1">
    <citation type="journal article" date="2020" name="ISME J.">
        <title>Uncovering the hidden diversity of litter-decomposition mechanisms in mushroom-forming fungi.</title>
        <authorList>
            <person name="Floudas D."/>
            <person name="Bentzer J."/>
            <person name="Ahren D."/>
            <person name="Johansson T."/>
            <person name="Persson P."/>
            <person name="Tunlid A."/>
        </authorList>
    </citation>
    <scope>NUCLEOTIDE SEQUENCE [LARGE SCALE GENOMIC DNA]</scope>
    <source>
        <strain evidence="1 2">CBS 146.42</strain>
    </source>
</reference>
<dbReference type="Proteomes" id="UP000559027">
    <property type="component" value="Unassembled WGS sequence"/>
</dbReference>
<comment type="caution">
    <text evidence="1">The sequence shown here is derived from an EMBL/GenBank/DDBJ whole genome shotgun (WGS) entry which is preliminary data.</text>
</comment>
<proteinExistence type="predicted"/>
<organism evidence="1 2">
    <name type="scientific">Leucocoprinus leucothites</name>
    <dbReference type="NCBI Taxonomy" id="201217"/>
    <lineage>
        <taxon>Eukaryota</taxon>
        <taxon>Fungi</taxon>
        <taxon>Dikarya</taxon>
        <taxon>Basidiomycota</taxon>
        <taxon>Agaricomycotina</taxon>
        <taxon>Agaricomycetes</taxon>
        <taxon>Agaricomycetidae</taxon>
        <taxon>Agaricales</taxon>
        <taxon>Agaricineae</taxon>
        <taxon>Agaricaceae</taxon>
        <taxon>Leucocoprinus</taxon>
    </lineage>
</organism>
<name>A0A8H5CWL6_9AGAR</name>
<sequence length="189" mass="20893">MRGAIPRFSAVCQDANFLSRDIIDDVHSTTTISLRPLAFVECFTGFLERLSIFILWSADMWMMGIVSSTDTLSNYYQQLSGTLVESLSVVGVRFNWITPHEPNDAGFCGPVVGVIILDPPFNPVLNRKGMCSVLLENMTQYSTSNVHPMSRNSNWSAREYKGLIAVNVPEVSVEEVAAQGVDASLKLKN</sequence>
<protein>
    <submittedName>
        <fullName evidence="1">Uncharacterized protein</fullName>
    </submittedName>
</protein>
<gene>
    <name evidence="1" type="ORF">D9756_009539</name>
</gene>
<keyword evidence="2" id="KW-1185">Reference proteome</keyword>
<accession>A0A8H5CWL6</accession>
<evidence type="ECO:0000313" key="1">
    <source>
        <dbReference type="EMBL" id="KAF5348466.1"/>
    </source>
</evidence>
<dbReference type="EMBL" id="JAACJO010000019">
    <property type="protein sequence ID" value="KAF5348466.1"/>
    <property type="molecule type" value="Genomic_DNA"/>
</dbReference>
<dbReference type="AlphaFoldDB" id="A0A8H5CWL6"/>
<evidence type="ECO:0000313" key="2">
    <source>
        <dbReference type="Proteomes" id="UP000559027"/>
    </source>
</evidence>